<evidence type="ECO:0000313" key="10">
    <source>
        <dbReference type="EMBL" id="KRL79324.1"/>
    </source>
</evidence>
<evidence type="ECO:0000313" key="11">
    <source>
        <dbReference type="Proteomes" id="UP000051048"/>
    </source>
</evidence>
<reference evidence="10 11" key="1">
    <citation type="journal article" date="2015" name="Genome Announc.">
        <title>Expanding the biotechnology potential of lactobacilli through comparative genomics of 213 strains and associated genera.</title>
        <authorList>
            <person name="Sun Z."/>
            <person name="Harris H.M."/>
            <person name="McCann A."/>
            <person name="Guo C."/>
            <person name="Argimon S."/>
            <person name="Zhang W."/>
            <person name="Yang X."/>
            <person name="Jeffery I.B."/>
            <person name="Cooney J.C."/>
            <person name="Kagawa T.F."/>
            <person name="Liu W."/>
            <person name="Song Y."/>
            <person name="Salvetti E."/>
            <person name="Wrobel A."/>
            <person name="Rasinkangas P."/>
            <person name="Parkhill J."/>
            <person name="Rea M.C."/>
            <person name="O'Sullivan O."/>
            <person name="Ritari J."/>
            <person name="Douillard F.P."/>
            <person name="Paul Ross R."/>
            <person name="Yang R."/>
            <person name="Briner A.E."/>
            <person name="Felis G.E."/>
            <person name="de Vos W.M."/>
            <person name="Barrangou R."/>
            <person name="Klaenhammer T.R."/>
            <person name="Caufield P.W."/>
            <person name="Cui Y."/>
            <person name="Zhang H."/>
            <person name="O'Toole P.W."/>
        </authorList>
    </citation>
    <scope>NUCLEOTIDE SEQUENCE [LARGE SCALE GENOMIC DNA]</scope>
    <source>
        <strain evidence="10 11">DSM 15833</strain>
    </source>
</reference>
<feature type="compositionally biased region" description="Low complexity" evidence="7">
    <location>
        <begin position="29"/>
        <end position="57"/>
    </location>
</feature>
<sequence length="1040" mass="113798">MYKAGKHWVVTPLVFLGLAAGTHMGMGKAAADTTTDTGAKTTTDATTTAQGTSDAATIIVEEDTATENSEVAQKAETVNTTSQDTAANEVAENATSTASTQVSEVTATEAVSAQTVENAQSSTEASVAQTPTVTVTPANVAAQKSTTTATSQVETTAKVAATASQEVNKVDTTSTYNSSNHANKGHFDKIMLDDQGQLQVSGWHAADHSHNQTSTWMIVYDATTNREVTRQQYATVERDDVKKAYPTIYNAKYSGFNMSFDLSGYNLANHTIRLIARYSNNPRNGEGQYTDLWSQDVIPYKNAAHVDDFSINKNTLHVNGWHATDYSTTNQDQYVILFDNTRGHELARVKVGESTDVATSKRVSRKDVQKVYSNIANAADSGYDIIFDLSKLDYVGGNQISVVSRYVNKNTNSTKTDMWSAKHVFNQSAFNLDNYSFDKNGLNVVGWHVSDYSKQMPNQYVILFDKSAGKEIARVKVGESKTGITSRVEKREDARNAYRGIYSNDAVGFNVTFANSVIAKALGHELQVVIRYSSDAKSGEGQRQDFWSGVKNLSTSAYNLDSFQLQDSKLTVNGWFFNPQEVKQQNKFLILFDQTAGHEVKRIQIGKSDDKAQAKAVNRTDVQKAYANAYVPLASGFSASFDMVKLGFNLGHNYQVVMRVSDDAVGGEGNRTDLWSGAHKFNESGFAVDKLTVSGNKVTATGWFASDQGYDKPVRYLILFDQTANEEVSRVKVSNNLARNDVQGVYPNLRNAATSGFSVEFTNSLKSNHAYRLIARFTNDAVYGEGQRSDQWGTKLYNNVGQGYSGNVNMDGATFYYRNGDRFNGLDGNVYYVNGLRYNGIANIGGQNYFYSNGNKQTGFQSANGNTYYFAGSNGAMQHGWQTINNNKYFFDRGNGVMYTGTHNIDGANYTFQSNGVLKVDTTRERVASVAKSLIGTPYAWGGTTTAGFDCSGFTQYVYAQVGINLGRTTYQQQYNGTRVAATEVRPGDLLFWGSANAPHHVGISLGNGKYIDASTYGQPVAIRSTAYYAPSFGVRVVNS</sequence>
<dbReference type="InterPro" id="IPR022263">
    <property type="entry name" value="KxYKxGKxW"/>
</dbReference>
<feature type="chain" id="PRO_5038944648" evidence="8">
    <location>
        <begin position="26"/>
        <end position="1040"/>
    </location>
</feature>
<dbReference type="InterPro" id="IPR000064">
    <property type="entry name" value="NLP_P60_dom"/>
</dbReference>
<dbReference type="EMBL" id="AZFH01000113">
    <property type="protein sequence ID" value="KRL79324.1"/>
    <property type="molecule type" value="Genomic_DNA"/>
</dbReference>
<evidence type="ECO:0000256" key="2">
    <source>
        <dbReference type="ARBA" id="ARBA00022670"/>
    </source>
</evidence>
<evidence type="ECO:0000256" key="7">
    <source>
        <dbReference type="SAM" id="MobiDB-lite"/>
    </source>
</evidence>
<dbReference type="Pfam" id="PF00877">
    <property type="entry name" value="NLPC_P60"/>
    <property type="match status" value="1"/>
</dbReference>
<dbReference type="GO" id="GO:0006508">
    <property type="term" value="P:proteolysis"/>
    <property type="evidence" value="ECO:0007669"/>
    <property type="project" value="UniProtKB-KW"/>
</dbReference>
<dbReference type="Proteomes" id="UP000051048">
    <property type="component" value="Unassembled WGS sequence"/>
</dbReference>
<dbReference type="Pfam" id="PF01473">
    <property type="entry name" value="Choline_bind_1"/>
    <property type="match status" value="2"/>
</dbReference>
<evidence type="ECO:0000256" key="5">
    <source>
        <dbReference type="ARBA" id="ARBA00022801"/>
    </source>
</evidence>
<evidence type="ECO:0000256" key="3">
    <source>
        <dbReference type="ARBA" id="ARBA00022729"/>
    </source>
</evidence>
<evidence type="ECO:0000259" key="9">
    <source>
        <dbReference type="PROSITE" id="PS51935"/>
    </source>
</evidence>
<name>A0A0R1TDG9_9LACO</name>
<feature type="domain" description="NlpC/P60" evidence="9">
    <location>
        <begin position="921"/>
        <end position="1040"/>
    </location>
</feature>
<gene>
    <name evidence="10" type="ORF">FC36_GL000809</name>
</gene>
<keyword evidence="3 8" id="KW-0732">Signal</keyword>
<keyword evidence="2" id="KW-0645">Protease</keyword>
<dbReference type="SUPFAM" id="SSF69360">
    <property type="entry name" value="Cell wall binding repeat"/>
    <property type="match status" value="1"/>
</dbReference>
<dbReference type="PATRIC" id="fig|1423740.3.peg.857"/>
<dbReference type="SUPFAM" id="SSF54001">
    <property type="entry name" value="Cysteine proteinases"/>
    <property type="match status" value="1"/>
</dbReference>
<organism evidence="10 11">
    <name type="scientific">Ligilactobacillus equi DSM 15833 = JCM 10991</name>
    <dbReference type="NCBI Taxonomy" id="1423740"/>
    <lineage>
        <taxon>Bacteria</taxon>
        <taxon>Bacillati</taxon>
        <taxon>Bacillota</taxon>
        <taxon>Bacilli</taxon>
        <taxon>Lactobacillales</taxon>
        <taxon>Lactobacillaceae</taxon>
        <taxon>Ligilactobacillus</taxon>
    </lineage>
</organism>
<evidence type="ECO:0000256" key="6">
    <source>
        <dbReference type="ARBA" id="ARBA00022807"/>
    </source>
</evidence>
<dbReference type="PANTHER" id="PTHR47053:SF1">
    <property type="entry name" value="MUREIN DD-ENDOPEPTIDASE MEPH-RELATED"/>
    <property type="match status" value="1"/>
</dbReference>
<keyword evidence="6" id="KW-0788">Thiol protease</keyword>
<dbReference type="AlphaFoldDB" id="A0A0R1TDG9"/>
<keyword evidence="4" id="KW-0677">Repeat</keyword>
<keyword evidence="5" id="KW-0378">Hydrolase</keyword>
<feature type="compositionally biased region" description="Polar residues" evidence="7">
    <location>
        <begin position="66"/>
        <end position="86"/>
    </location>
</feature>
<dbReference type="STRING" id="1423740.FC36_GL000809"/>
<evidence type="ECO:0000256" key="4">
    <source>
        <dbReference type="ARBA" id="ARBA00022737"/>
    </source>
</evidence>
<dbReference type="GO" id="GO:0008234">
    <property type="term" value="F:cysteine-type peptidase activity"/>
    <property type="evidence" value="ECO:0007669"/>
    <property type="project" value="UniProtKB-KW"/>
</dbReference>
<accession>A0A0R1TDG9</accession>
<dbReference type="NCBIfam" id="TIGR03715">
    <property type="entry name" value="KxYKxGKxW"/>
    <property type="match status" value="1"/>
</dbReference>
<dbReference type="Pfam" id="PF19258">
    <property type="entry name" value="KxYKxGKxW_sig"/>
    <property type="match status" value="1"/>
</dbReference>
<dbReference type="Gene3D" id="2.10.270.10">
    <property type="entry name" value="Cholin Binding"/>
    <property type="match status" value="1"/>
</dbReference>
<evidence type="ECO:0000256" key="8">
    <source>
        <dbReference type="SAM" id="SignalP"/>
    </source>
</evidence>
<proteinExistence type="inferred from homology"/>
<dbReference type="InterPro" id="IPR051202">
    <property type="entry name" value="Peptidase_C40"/>
</dbReference>
<dbReference type="Gene3D" id="3.90.1720.10">
    <property type="entry name" value="endopeptidase domain like (from Nostoc punctiforme)"/>
    <property type="match status" value="1"/>
</dbReference>
<dbReference type="InterPro" id="IPR038765">
    <property type="entry name" value="Papain-like_cys_pep_sf"/>
</dbReference>
<comment type="caution">
    <text evidence="10">The sequence shown here is derived from an EMBL/GenBank/DDBJ whole genome shotgun (WGS) entry which is preliminary data.</text>
</comment>
<dbReference type="InterPro" id="IPR018337">
    <property type="entry name" value="Cell_wall/Cho-bd_repeat"/>
</dbReference>
<dbReference type="PROSITE" id="PS51935">
    <property type="entry name" value="NLPC_P60"/>
    <property type="match status" value="1"/>
</dbReference>
<evidence type="ECO:0000256" key="1">
    <source>
        <dbReference type="ARBA" id="ARBA00007074"/>
    </source>
</evidence>
<dbReference type="PANTHER" id="PTHR47053">
    <property type="entry name" value="MUREIN DD-ENDOPEPTIDASE MEPH-RELATED"/>
    <property type="match status" value="1"/>
</dbReference>
<comment type="similarity">
    <text evidence="1">Belongs to the peptidase C40 family.</text>
</comment>
<feature type="signal peptide" evidence="8">
    <location>
        <begin position="1"/>
        <end position="25"/>
    </location>
</feature>
<feature type="region of interest" description="Disordered" evidence="7">
    <location>
        <begin position="28"/>
        <end position="87"/>
    </location>
</feature>
<protein>
    <submittedName>
        <fullName evidence="10">Putative extracellular protein</fullName>
    </submittedName>
</protein>